<dbReference type="SUPFAM" id="SSF54211">
    <property type="entry name" value="Ribosomal protein S5 domain 2-like"/>
    <property type="match status" value="1"/>
</dbReference>
<name>N1QWI6_AEGTA</name>
<dbReference type="GO" id="GO:0006265">
    <property type="term" value="P:DNA topological change"/>
    <property type="evidence" value="ECO:0007669"/>
    <property type="project" value="UniProtKB-UniRule"/>
</dbReference>
<dbReference type="InterPro" id="IPR014721">
    <property type="entry name" value="Ribsml_uS5_D2-typ_fold_subgr"/>
</dbReference>
<feature type="domain" description="C-terminal associated" evidence="11">
    <location>
        <begin position="433"/>
        <end position="511"/>
    </location>
</feature>
<reference evidence="12" key="1">
    <citation type="submission" date="2015-06" db="UniProtKB">
        <authorList>
            <consortium name="EnsemblPlants"/>
        </authorList>
    </citation>
    <scope>IDENTIFICATION</scope>
</reference>
<evidence type="ECO:0000256" key="8">
    <source>
        <dbReference type="ARBA" id="ARBA00023235"/>
    </source>
</evidence>
<evidence type="ECO:0000256" key="5">
    <source>
        <dbReference type="ARBA" id="ARBA00022840"/>
    </source>
</evidence>
<evidence type="ECO:0000256" key="2">
    <source>
        <dbReference type="ARBA" id="ARBA00001946"/>
    </source>
</evidence>
<dbReference type="GO" id="GO:0003918">
    <property type="term" value="F:DNA topoisomerase type II (double strand cut, ATP-hydrolyzing) activity"/>
    <property type="evidence" value="ECO:0007669"/>
    <property type="project" value="UniProtKB-UniRule"/>
</dbReference>
<dbReference type="GO" id="GO:0000819">
    <property type="term" value="P:sister chromatid segregation"/>
    <property type="evidence" value="ECO:0007669"/>
    <property type="project" value="TreeGrafter"/>
</dbReference>
<dbReference type="SMART" id="SM00433">
    <property type="entry name" value="TOP2c"/>
    <property type="match status" value="1"/>
</dbReference>
<dbReference type="ExpressionAtlas" id="N1QWI6">
    <property type="expression patterns" value="baseline"/>
</dbReference>
<protein>
    <recommendedName>
        <fullName evidence="9">DNA topoisomerase 2</fullName>
        <ecNumber evidence="9">5.6.2.2</ecNumber>
    </recommendedName>
</protein>
<feature type="domain" description="DNA topoisomerase type IIA subunit B" evidence="10">
    <location>
        <begin position="254"/>
        <end position="347"/>
    </location>
</feature>
<comment type="subunit">
    <text evidence="9">Homodimer.</text>
</comment>
<dbReference type="SUPFAM" id="SSF56719">
    <property type="entry name" value="Type II DNA topoisomerase"/>
    <property type="match status" value="1"/>
</dbReference>
<evidence type="ECO:0000256" key="7">
    <source>
        <dbReference type="ARBA" id="ARBA00023125"/>
    </source>
</evidence>
<dbReference type="PANTHER" id="PTHR10169:SF38">
    <property type="entry name" value="DNA TOPOISOMERASE 2"/>
    <property type="match status" value="1"/>
</dbReference>
<dbReference type="InterPro" id="IPR013760">
    <property type="entry name" value="Topo_IIA-like_dom_sf"/>
</dbReference>
<dbReference type="SUPFAM" id="SSF55874">
    <property type="entry name" value="ATPase domain of HSP90 chaperone/DNA topoisomerase II/histidine kinase"/>
    <property type="match status" value="1"/>
</dbReference>
<dbReference type="Pfam" id="PF00204">
    <property type="entry name" value="DNA_gyraseB"/>
    <property type="match status" value="1"/>
</dbReference>
<dbReference type="InterPro" id="IPR013759">
    <property type="entry name" value="Topo_IIA_B_C"/>
</dbReference>
<evidence type="ECO:0000256" key="9">
    <source>
        <dbReference type="RuleBase" id="RU362094"/>
    </source>
</evidence>
<evidence type="ECO:0000256" key="3">
    <source>
        <dbReference type="ARBA" id="ARBA00011080"/>
    </source>
</evidence>
<dbReference type="Pfam" id="PF16898">
    <property type="entry name" value="TOPRIM_C"/>
    <property type="match status" value="1"/>
</dbReference>
<proteinExistence type="inferred from homology"/>
<dbReference type="EC" id="5.6.2.2" evidence="9"/>
<dbReference type="GO" id="GO:0005524">
    <property type="term" value="F:ATP binding"/>
    <property type="evidence" value="ECO:0007669"/>
    <property type="project" value="UniProtKB-UniRule"/>
</dbReference>
<dbReference type="InterPro" id="IPR036890">
    <property type="entry name" value="HATPase_C_sf"/>
</dbReference>
<dbReference type="AlphaFoldDB" id="N1QWI6"/>
<dbReference type="InterPro" id="IPR001241">
    <property type="entry name" value="Topo_IIA"/>
</dbReference>
<evidence type="ECO:0000256" key="1">
    <source>
        <dbReference type="ARBA" id="ARBA00000185"/>
    </source>
</evidence>
<comment type="catalytic activity">
    <reaction evidence="1 9">
        <text>ATP-dependent breakage, passage and rejoining of double-stranded DNA.</text>
        <dbReference type="EC" id="5.6.2.2"/>
    </reaction>
</comment>
<comment type="similarity">
    <text evidence="3 9">Belongs to the type II topoisomerase family.</text>
</comment>
<dbReference type="GO" id="GO:0000712">
    <property type="term" value="P:resolution of meiotic recombination intermediates"/>
    <property type="evidence" value="ECO:0007669"/>
    <property type="project" value="TreeGrafter"/>
</dbReference>
<comment type="cofactor">
    <cofactor evidence="2">
        <name>Mg(2+)</name>
        <dbReference type="ChEBI" id="CHEBI:18420"/>
    </cofactor>
</comment>
<keyword evidence="6 9" id="KW-0799">Topoisomerase</keyword>
<dbReference type="GO" id="GO:0003677">
    <property type="term" value="F:DNA binding"/>
    <property type="evidence" value="ECO:0007669"/>
    <property type="project" value="UniProtKB-UniRule"/>
</dbReference>
<keyword evidence="7 9" id="KW-0238">DNA-binding</keyword>
<evidence type="ECO:0000259" key="10">
    <source>
        <dbReference type="Pfam" id="PF00204"/>
    </source>
</evidence>
<dbReference type="InterPro" id="IPR020568">
    <property type="entry name" value="Ribosomal_Su5_D2-typ_SF"/>
</dbReference>
<dbReference type="Gene3D" id="3.30.230.10">
    <property type="match status" value="1"/>
</dbReference>
<dbReference type="Gene3D" id="3.40.50.670">
    <property type="match status" value="2"/>
</dbReference>
<evidence type="ECO:0000256" key="4">
    <source>
        <dbReference type="ARBA" id="ARBA00022741"/>
    </source>
</evidence>
<evidence type="ECO:0000259" key="11">
    <source>
        <dbReference type="Pfam" id="PF16898"/>
    </source>
</evidence>
<sequence>MGHGRGYVHVAPLEQILLRPDTHVGSVEKHTQTLWVYEGGAMVQGCQNLDSIVRFYDFTIQTNLFDFMILIHQEEGVYLPDMIFGRLLTRSNYDENEWKATGRSNGHDAILDNIFSTEFVVETAHGCRKKKYKQVFSENMGKSFSDYVQLYIDSACKEGTELPRIYQRVNDCWEMLDLRLISTAWVGPPGRLPVLRPRRGDHRSQPHPMCFCEGDMDRDMHGDEQSRVDTNRGYKADRVVPEQRWKQRRRTHEKRGGTQVDYVANQIANHVMGVVNKRNKHPNMKLHTVKGYLWVFVNALIDNPAFDSQTNETLTTHQGSFGSKCELSEDFLNRVSNSGVVSNLLSSVEFRLSKELNKTDGSKRTSFVAIPKLEDADDTSGRDSKKCTLILTEGELAKALADHDGSHIKGLLINFIYSSWPSLLKVSSFLVEFITPIMTITNNMSQSVKSFYSMLDYEAWKEKLGGNSSLWSIKYYKELGTSTRQEGREYFIDHDHHKKDFVWADDKDEKCSLLHKRLEWMKSSLRKLVQMNPKEKCFLIVTIWIKQPIWGVYGVTIQQGKDRWEEGMATHQV</sequence>
<dbReference type="InterPro" id="IPR050634">
    <property type="entry name" value="DNA_Topoisomerase_II"/>
</dbReference>
<evidence type="ECO:0000256" key="6">
    <source>
        <dbReference type="ARBA" id="ARBA00023029"/>
    </source>
</evidence>
<dbReference type="InterPro" id="IPR031660">
    <property type="entry name" value="TOPRIM_C"/>
</dbReference>
<dbReference type="GO" id="GO:0005634">
    <property type="term" value="C:nucleus"/>
    <property type="evidence" value="ECO:0007669"/>
    <property type="project" value="TreeGrafter"/>
</dbReference>
<evidence type="ECO:0000313" key="12">
    <source>
        <dbReference type="EnsemblPlants" id="EMT15496"/>
    </source>
</evidence>
<dbReference type="PRINTS" id="PR00418">
    <property type="entry name" value="TPI2FAMILY"/>
</dbReference>
<dbReference type="PANTHER" id="PTHR10169">
    <property type="entry name" value="DNA TOPOISOMERASE/GYRASE"/>
    <property type="match status" value="1"/>
</dbReference>
<keyword evidence="8 9" id="KW-0413">Isomerase</keyword>
<accession>N1QWI6</accession>
<dbReference type="EnsemblPlants" id="EMT15496">
    <property type="protein sequence ID" value="EMT15496"/>
    <property type="gene ID" value="F775_01861"/>
</dbReference>
<dbReference type="Gene3D" id="3.30.565.10">
    <property type="entry name" value="Histidine kinase-like ATPase, C-terminal domain"/>
    <property type="match status" value="1"/>
</dbReference>
<keyword evidence="4 9" id="KW-0547">Nucleotide-binding</keyword>
<organism evidence="12">
    <name type="scientific">Aegilops tauschii</name>
    <name type="common">Tausch's goatgrass</name>
    <name type="synonym">Aegilops squarrosa</name>
    <dbReference type="NCBI Taxonomy" id="37682"/>
    <lineage>
        <taxon>Eukaryota</taxon>
        <taxon>Viridiplantae</taxon>
        <taxon>Streptophyta</taxon>
        <taxon>Embryophyta</taxon>
        <taxon>Tracheophyta</taxon>
        <taxon>Spermatophyta</taxon>
        <taxon>Magnoliopsida</taxon>
        <taxon>Liliopsida</taxon>
        <taxon>Poales</taxon>
        <taxon>Poaceae</taxon>
        <taxon>BOP clade</taxon>
        <taxon>Pooideae</taxon>
        <taxon>Triticodae</taxon>
        <taxon>Triticeae</taxon>
        <taxon>Triticinae</taxon>
        <taxon>Aegilops</taxon>
    </lineage>
</organism>
<keyword evidence="5 9" id="KW-0067">ATP-binding</keyword>
<dbReference type="InterPro" id="IPR013506">
    <property type="entry name" value="Topo_IIA_bsu_dom2"/>
</dbReference>
<comment type="function">
    <text evidence="9">Control of topological states of DNA by transient breakage and subsequent rejoining of DNA strands. Topoisomerase II makes double-strand breaks.</text>
</comment>